<feature type="region of interest" description="Disordered" evidence="1">
    <location>
        <begin position="517"/>
        <end position="665"/>
    </location>
</feature>
<protein>
    <submittedName>
        <fullName evidence="2">Uncharacterized protein</fullName>
    </submittedName>
</protein>
<organism evidence="2 3">
    <name type="scientific">Gonapodya prolifera (strain JEL478)</name>
    <name type="common">Monoblepharis prolifera</name>
    <dbReference type="NCBI Taxonomy" id="1344416"/>
    <lineage>
        <taxon>Eukaryota</taxon>
        <taxon>Fungi</taxon>
        <taxon>Fungi incertae sedis</taxon>
        <taxon>Chytridiomycota</taxon>
        <taxon>Chytridiomycota incertae sedis</taxon>
        <taxon>Monoblepharidomycetes</taxon>
        <taxon>Monoblepharidales</taxon>
        <taxon>Gonapodyaceae</taxon>
        <taxon>Gonapodya</taxon>
    </lineage>
</organism>
<evidence type="ECO:0000313" key="2">
    <source>
        <dbReference type="EMBL" id="KXS21235.1"/>
    </source>
</evidence>
<feature type="compositionally biased region" description="Basic and acidic residues" evidence="1">
    <location>
        <begin position="591"/>
        <end position="616"/>
    </location>
</feature>
<evidence type="ECO:0000313" key="3">
    <source>
        <dbReference type="Proteomes" id="UP000070544"/>
    </source>
</evidence>
<dbReference type="AlphaFoldDB" id="A0A139AXQ9"/>
<feature type="compositionally biased region" description="Low complexity" evidence="1">
    <location>
        <begin position="45"/>
        <end position="59"/>
    </location>
</feature>
<feature type="compositionally biased region" description="Basic and acidic residues" evidence="1">
    <location>
        <begin position="629"/>
        <end position="644"/>
    </location>
</feature>
<feature type="compositionally biased region" description="Basic and acidic residues" evidence="1">
    <location>
        <begin position="521"/>
        <end position="559"/>
    </location>
</feature>
<feature type="non-terminal residue" evidence="2">
    <location>
        <position position="1"/>
    </location>
</feature>
<accession>A0A139AXQ9</accession>
<reference evidence="2 3" key="1">
    <citation type="journal article" date="2015" name="Genome Biol. Evol.">
        <title>Phylogenomic analyses indicate that early fungi evolved digesting cell walls of algal ancestors of land plants.</title>
        <authorList>
            <person name="Chang Y."/>
            <person name="Wang S."/>
            <person name="Sekimoto S."/>
            <person name="Aerts A.L."/>
            <person name="Choi C."/>
            <person name="Clum A."/>
            <person name="LaButti K.M."/>
            <person name="Lindquist E.A."/>
            <person name="Yee Ngan C."/>
            <person name="Ohm R.A."/>
            <person name="Salamov A.A."/>
            <person name="Grigoriev I.V."/>
            <person name="Spatafora J.W."/>
            <person name="Berbee M.L."/>
        </authorList>
    </citation>
    <scope>NUCLEOTIDE SEQUENCE [LARGE SCALE GENOMIC DNA]</scope>
    <source>
        <strain evidence="2 3">JEL478</strain>
    </source>
</reference>
<dbReference type="InterPro" id="IPR037129">
    <property type="entry name" value="XPA_sf"/>
</dbReference>
<evidence type="ECO:0000256" key="1">
    <source>
        <dbReference type="SAM" id="MobiDB-lite"/>
    </source>
</evidence>
<keyword evidence="3" id="KW-1185">Reference proteome</keyword>
<dbReference type="Proteomes" id="UP000070544">
    <property type="component" value="Unassembled WGS sequence"/>
</dbReference>
<sequence length="665" mass="75226">MEPSDEVQMTENPQADIDNPSADAPPNTDTDRMVVESSDEDDAETGNTGETDTGETDVGIESPELDAVDAQHVVAHPLIVQREIPKWRLDFKGTLDTLPDLVLGILVRRYLPNPQDFCTLKACNRKLRMVVQNDSKSEDILTVAQSANVPLTVAYYLLALRGKETIFKRLPFRNLCISCNRGGWQGTAIWKWSDETRCRLCPTCCDNDPFALHTSSFAAKAFGLKASDIVNKLRPAHLFRKDHNSKLHPVYFRISVRRLAIQTFGSISNAKMEKLAHWRRTTMAKVGRALGIDIKGHSTLVEQYLDRYDVPVGTDYRHVPKASDAGLVDFLKRAQKEVLNRVEALKSRLKPLGYIIEIDPRTWNRPPREFVYYPRKPDVMVYSVTTQPIPALPSRDCYTYVIANEPSLDVTVARLRAHDEDPFWEIAHLTNFLNNELNRWRSERVVTYKKGIRITDGVFVKGTLTPTPAKHQELLEHAKKGALKNFAARKDCNLETVPFTLRREVEGMRKAILKKRATKIAKKDKVDARGERSDPETKKREGGAKKSHCDPNEEKRKWDASGVRSEAQVKKRKEVDGADRDNGKGAKRKRDASSERNETQTKKRKEGARSDRDNGKGAKRKRVVSVGRGEAKKQKAHDKAERHPGAGTKRKREGSLEPGEWSGEE</sequence>
<dbReference type="EMBL" id="KQ965733">
    <property type="protein sequence ID" value="KXS21235.1"/>
    <property type="molecule type" value="Genomic_DNA"/>
</dbReference>
<name>A0A139AXQ9_GONPJ</name>
<feature type="region of interest" description="Disordered" evidence="1">
    <location>
        <begin position="1"/>
        <end position="59"/>
    </location>
</feature>
<gene>
    <name evidence="2" type="ORF">M427DRAFT_51486</name>
</gene>
<dbReference type="Gene3D" id="3.90.530.10">
    <property type="entry name" value="XPA C-terminal domain"/>
    <property type="match status" value="1"/>
</dbReference>
<feature type="compositionally biased region" description="Basic and acidic residues" evidence="1">
    <location>
        <begin position="567"/>
        <end position="584"/>
    </location>
</feature>
<proteinExistence type="predicted"/>